<evidence type="ECO:0000313" key="13">
    <source>
        <dbReference type="Proteomes" id="UP000238739"/>
    </source>
</evidence>
<keyword evidence="4" id="KW-0964">Secreted</keyword>
<dbReference type="SUPFAM" id="SSF49401">
    <property type="entry name" value="Bacterial adhesins"/>
    <property type="match status" value="2"/>
</dbReference>
<keyword evidence="8" id="KW-0472">Membrane</keyword>
<dbReference type="GO" id="GO:0005518">
    <property type="term" value="F:collagen binding"/>
    <property type="evidence" value="ECO:0007669"/>
    <property type="project" value="InterPro"/>
</dbReference>
<dbReference type="Pfam" id="PF05737">
    <property type="entry name" value="Collagen_bind"/>
    <property type="match status" value="1"/>
</dbReference>
<evidence type="ECO:0000259" key="11">
    <source>
        <dbReference type="Pfam" id="PF17961"/>
    </source>
</evidence>
<dbReference type="PANTHER" id="PTHR36108">
    <property type="entry name" value="COLOSSIN-B-RELATED"/>
    <property type="match status" value="1"/>
</dbReference>
<keyword evidence="6" id="KW-0572">Peptidoglycan-anchor</keyword>
<protein>
    <submittedName>
        <fullName evidence="12">LPXTG-domain-containing protein cell wall anchor domain</fullName>
    </submittedName>
</protein>
<feature type="region of interest" description="Disordered" evidence="7">
    <location>
        <begin position="509"/>
        <end position="537"/>
    </location>
</feature>
<dbReference type="InterPro" id="IPR011252">
    <property type="entry name" value="Fibrogen-bd_dom1"/>
</dbReference>
<feature type="transmembrane region" description="Helical" evidence="8">
    <location>
        <begin position="549"/>
        <end position="567"/>
    </location>
</feature>
<dbReference type="InterPro" id="IPR041033">
    <property type="entry name" value="SpaA_PFL_dom_1"/>
</dbReference>
<comment type="similarity">
    <text evidence="2">Belongs to the serine-aspartate repeat-containing protein (SDr) family.</text>
</comment>
<dbReference type="Pfam" id="PF17961">
    <property type="entry name" value="Big_8"/>
    <property type="match status" value="1"/>
</dbReference>
<dbReference type="GO" id="GO:0007155">
    <property type="term" value="P:cell adhesion"/>
    <property type="evidence" value="ECO:0007669"/>
    <property type="project" value="InterPro"/>
</dbReference>
<keyword evidence="8" id="KW-0812">Transmembrane</keyword>
<dbReference type="RefSeq" id="WP_106483174.1">
    <property type="nucleotide sequence ID" value="NZ_LT984417.1"/>
</dbReference>
<evidence type="ECO:0000313" key="12">
    <source>
        <dbReference type="EMBL" id="SPC38273.1"/>
    </source>
</evidence>
<evidence type="ECO:0000256" key="4">
    <source>
        <dbReference type="ARBA" id="ARBA00022525"/>
    </source>
</evidence>
<accession>A0A2N9DUZ1</accession>
<dbReference type="Pfam" id="PF17802">
    <property type="entry name" value="SpaA"/>
    <property type="match status" value="2"/>
</dbReference>
<keyword evidence="3" id="KW-0134">Cell wall</keyword>
<reference evidence="12" key="1">
    <citation type="submission" date="2018-01" db="EMBL/GenBank/DDBJ databases">
        <authorList>
            <person name="Chaillou S."/>
        </authorList>
    </citation>
    <scope>NUCLEOTIDE SEQUENCE [LARGE SCALE GENOMIC DNA]</scope>
    <source>
        <strain evidence="12">MFPC41A2801</strain>
    </source>
</reference>
<dbReference type="InterPro" id="IPR041171">
    <property type="entry name" value="SDR_Ig"/>
</dbReference>
<dbReference type="Gene3D" id="2.60.40.1280">
    <property type="match status" value="1"/>
</dbReference>
<evidence type="ECO:0000256" key="8">
    <source>
        <dbReference type="SAM" id="Phobius"/>
    </source>
</evidence>
<evidence type="ECO:0000259" key="9">
    <source>
        <dbReference type="Pfam" id="PF05737"/>
    </source>
</evidence>
<sequence length="574" mass="62186">MKKNLILLLATLGCLVTFALGLWQAHPVMASTQFGDQFITNAALLDGAGNPATNVGEFDTTQAHYDFQIPDGQAVQAGDTMQVTLPIQLVVSGDVQFEILDENGVVIANAVVDKTTGTVLITFTDYYTSHPTNREGSFNIRTQWNLDNITIDTEVPLNWGNQGITNVYVGPNAKPDSNEQLWKWGTIDANDPTLIHWTMRVNYQRLTIQNAVLTDTLGPNQTLIENTIRASHVVYGEGNQYTVIGAVPSSQITINNQQSFQINLGTLDDTVLVNYDSRATDGGAAGSYTNQASLSGDQYETSTVAVHTASTGGDGDGSGTNQSVVLTKKDATDETKVLKDAHFKLVDGQGQIVKSDLVTDQSGQIKVTQLAVGDYQFIETQAPAGYQLDATPVQFKIIANQNQNVSVSKTNQPVVLGQVTLHKQDQTTHQALAGAVFDLRTAAGQVVQSDLQTDKTGQIVVTQLPIGDYYFVETQAPAGYQLDTTPVSFTISQAQLAVTVVKYNQLRPVPKPKPEVPAQPLTPSNKTKQITTQKQTAKQLPQTSVQSDWQLVILGLTLIGMVAYLSVSDRTWTR</sequence>
<dbReference type="InterPro" id="IPR013783">
    <property type="entry name" value="Ig-like_fold"/>
</dbReference>
<feature type="compositionally biased region" description="Low complexity" evidence="7">
    <location>
        <begin position="526"/>
        <end position="537"/>
    </location>
</feature>
<name>A0A2N9DUZ1_9LACO</name>
<feature type="domain" description="SpaA-like prealbumin fold" evidence="10">
    <location>
        <begin position="323"/>
        <end position="411"/>
    </location>
</feature>
<feature type="domain" description="SDR-like Ig" evidence="11">
    <location>
        <begin position="57"/>
        <end position="151"/>
    </location>
</feature>
<evidence type="ECO:0000256" key="6">
    <source>
        <dbReference type="ARBA" id="ARBA00023088"/>
    </source>
</evidence>
<dbReference type="InterPro" id="IPR008966">
    <property type="entry name" value="Adhesion_dom_sf"/>
</dbReference>
<dbReference type="AlphaFoldDB" id="A0A2N9DUZ1"/>
<dbReference type="SUPFAM" id="SSF49478">
    <property type="entry name" value="Cna protein B-type domain"/>
    <property type="match status" value="2"/>
</dbReference>
<dbReference type="Gene3D" id="2.60.40.10">
    <property type="entry name" value="Immunoglobulins"/>
    <property type="match status" value="2"/>
</dbReference>
<evidence type="ECO:0000256" key="1">
    <source>
        <dbReference type="ARBA" id="ARBA00004168"/>
    </source>
</evidence>
<feature type="domain" description="SpaA-like prealbumin fold" evidence="10">
    <location>
        <begin position="417"/>
        <end position="504"/>
    </location>
</feature>
<dbReference type="InterPro" id="IPR008456">
    <property type="entry name" value="Collagen-bd_dom"/>
</dbReference>
<dbReference type="EMBL" id="OGVC01000015">
    <property type="protein sequence ID" value="SPC38273.1"/>
    <property type="molecule type" value="Genomic_DNA"/>
</dbReference>
<evidence type="ECO:0000256" key="3">
    <source>
        <dbReference type="ARBA" id="ARBA00022512"/>
    </source>
</evidence>
<proteinExistence type="inferred from homology"/>
<dbReference type="Proteomes" id="UP000238739">
    <property type="component" value="Unassembled WGS sequence"/>
</dbReference>
<evidence type="ECO:0000256" key="2">
    <source>
        <dbReference type="ARBA" id="ARBA00007257"/>
    </source>
</evidence>
<dbReference type="PANTHER" id="PTHR36108:SF13">
    <property type="entry name" value="COLOSSIN-B-RELATED"/>
    <property type="match status" value="1"/>
</dbReference>
<organism evidence="12 13">
    <name type="scientific">Latilactobacillus fuchuensis</name>
    <dbReference type="NCBI Taxonomy" id="164393"/>
    <lineage>
        <taxon>Bacteria</taxon>
        <taxon>Bacillati</taxon>
        <taxon>Bacillota</taxon>
        <taxon>Bacilli</taxon>
        <taxon>Lactobacillales</taxon>
        <taxon>Lactobacillaceae</taxon>
        <taxon>Latilactobacillus</taxon>
    </lineage>
</organism>
<keyword evidence="8" id="KW-1133">Transmembrane helix</keyword>
<evidence type="ECO:0000256" key="5">
    <source>
        <dbReference type="ARBA" id="ARBA00022729"/>
    </source>
</evidence>
<comment type="caution">
    <text evidence="12">The sequence shown here is derived from an EMBL/GenBank/DDBJ whole genome shotgun (WGS) entry which is preliminary data.</text>
</comment>
<dbReference type="Gene3D" id="2.60.40.740">
    <property type="match status" value="1"/>
</dbReference>
<comment type="subcellular location">
    <subcellularLocation>
        <location evidence="1">Secreted</location>
        <location evidence="1">Cell wall</location>
        <topology evidence="1">Peptidoglycan-anchor</topology>
    </subcellularLocation>
</comment>
<gene>
    <name evidence="12" type="ORF">LFUMFP_220034</name>
</gene>
<feature type="domain" description="Collagen binding" evidence="9">
    <location>
        <begin position="179"/>
        <end position="302"/>
    </location>
</feature>
<keyword evidence="13" id="KW-1185">Reference proteome</keyword>
<keyword evidence="5" id="KW-0732">Signal</keyword>
<evidence type="ECO:0000256" key="7">
    <source>
        <dbReference type="SAM" id="MobiDB-lite"/>
    </source>
</evidence>
<evidence type="ECO:0000259" key="10">
    <source>
        <dbReference type="Pfam" id="PF17802"/>
    </source>
</evidence>